<dbReference type="Proteomes" id="UP000228380">
    <property type="component" value="Unplaced"/>
</dbReference>
<accession>A0A8B8ZUZ0</accession>
<evidence type="ECO:0000313" key="3">
    <source>
        <dbReference type="RefSeq" id="XP_038978101.1"/>
    </source>
</evidence>
<organism evidence="2 3">
    <name type="scientific">Phoenix dactylifera</name>
    <name type="common">Date palm</name>
    <dbReference type="NCBI Taxonomy" id="42345"/>
    <lineage>
        <taxon>Eukaryota</taxon>
        <taxon>Viridiplantae</taxon>
        <taxon>Streptophyta</taxon>
        <taxon>Embryophyta</taxon>
        <taxon>Tracheophyta</taxon>
        <taxon>Spermatophyta</taxon>
        <taxon>Magnoliopsida</taxon>
        <taxon>Liliopsida</taxon>
        <taxon>Arecaceae</taxon>
        <taxon>Coryphoideae</taxon>
        <taxon>Phoeniceae</taxon>
        <taxon>Phoenix</taxon>
    </lineage>
</organism>
<proteinExistence type="predicted"/>
<feature type="compositionally biased region" description="Acidic residues" evidence="1">
    <location>
        <begin position="64"/>
        <end position="75"/>
    </location>
</feature>
<dbReference type="GeneID" id="120108545"/>
<sequence length="152" mass="17220">MNANITNFRFINYNCADMRKSKGKATAMAKKKGKPRGNGKAALILAATQVPPQPPRLPERVEECHDDDDYIPDGDMIEEMDTNEEINDEEMNGAVQNHEDTMNEDQMNDELGIDPRQSNGREPTLKAPADANEKVIVRCTRGMYENITFFYH</sequence>
<dbReference type="AlphaFoldDB" id="A0A8B8ZUZ0"/>
<name>A0A8B8ZUZ0_PHODC</name>
<gene>
    <name evidence="3" type="primary">LOC120108545</name>
</gene>
<feature type="compositionally biased region" description="Acidic residues" evidence="1">
    <location>
        <begin position="102"/>
        <end position="112"/>
    </location>
</feature>
<feature type="region of interest" description="Disordered" evidence="1">
    <location>
        <begin position="92"/>
        <end position="126"/>
    </location>
</feature>
<dbReference type="KEGG" id="pda:120108545"/>
<protein>
    <submittedName>
        <fullName evidence="3">Uncharacterized protein LOC120108545</fullName>
    </submittedName>
</protein>
<dbReference type="RefSeq" id="XP_038978101.1">
    <property type="nucleotide sequence ID" value="XM_039122173.1"/>
</dbReference>
<keyword evidence="2" id="KW-1185">Reference proteome</keyword>
<evidence type="ECO:0000313" key="2">
    <source>
        <dbReference type="Proteomes" id="UP000228380"/>
    </source>
</evidence>
<reference evidence="3" key="1">
    <citation type="submission" date="2025-08" db="UniProtKB">
        <authorList>
            <consortium name="RefSeq"/>
        </authorList>
    </citation>
    <scope>IDENTIFICATION</scope>
    <source>
        <tissue evidence="3">Young leaves</tissue>
    </source>
</reference>
<evidence type="ECO:0000256" key="1">
    <source>
        <dbReference type="SAM" id="MobiDB-lite"/>
    </source>
</evidence>
<feature type="region of interest" description="Disordered" evidence="1">
    <location>
        <begin position="49"/>
        <end position="75"/>
    </location>
</feature>